<sequence>MMLLISVSLVLWIILTEYTLLLSLTIFSLSVLWFSRYDLSFPFFFFNMIDRSE</sequence>
<dbReference type="HOGENOM" id="CLU_3071482_0_0_1"/>
<evidence type="ECO:0000313" key="2">
    <source>
        <dbReference type="Proteomes" id="UP000032141"/>
    </source>
</evidence>
<organism evidence="1 2">
    <name type="scientific">Brassica oleracea var. oleracea</name>
    <dbReference type="NCBI Taxonomy" id="109376"/>
    <lineage>
        <taxon>Eukaryota</taxon>
        <taxon>Viridiplantae</taxon>
        <taxon>Streptophyta</taxon>
        <taxon>Embryophyta</taxon>
        <taxon>Tracheophyta</taxon>
        <taxon>Spermatophyta</taxon>
        <taxon>Magnoliopsida</taxon>
        <taxon>eudicotyledons</taxon>
        <taxon>Gunneridae</taxon>
        <taxon>Pentapetalae</taxon>
        <taxon>rosids</taxon>
        <taxon>malvids</taxon>
        <taxon>Brassicales</taxon>
        <taxon>Brassicaceae</taxon>
        <taxon>Brassiceae</taxon>
        <taxon>Brassica</taxon>
    </lineage>
</organism>
<evidence type="ECO:0000313" key="1">
    <source>
        <dbReference type="EnsemblPlants" id="Bo4g078680.1"/>
    </source>
</evidence>
<dbReference type="Proteomes" id="UP000032141">
    <property type="component" value="Chromosome C4"/>
</dbReference>
<accession>A0A0D3BUS8</accession>
<dbReference type="AlphaFoldDB" id="A0A0D3BUS8"/>
<dbReference type="Gramene" id="Bo4g078680.1">
    <property type="protein sequence ID" value="Bo4g078680.1"/>
    <property type="gene ID" value="Bo4g078680"/>
</dbReference>
<name>A0A0D3BUS8_BRAOL</name>
<protein>
    <submittedName>
        <fullName evidence="1">Uncharacterized protein</fullName>
    </submittedName>
</protein>
<proteinExistence type="predicted"/>
<reference evidence="1 2" key="1">
    <citation type="journal article" date="2014" name="Genome Biol.">
        <title>Transcriptome and methylome profiling reveals relics of genome dominance in the mesopolyploid Brassica oleracea.</title>
        <authorList>
            <person name="Parkin I.A."/>
            <person name="Koh C."/>
            <person name="Tang H."/>
            <person name="Robinson S.J."/>
            <person name="Kagale S."/>
            <person name="Clarke W.E."/>
            <person name="Town C.D."/>
            <person name="Nixon J."/>
            <person name="Krishnakumar V."/>
            <person name="Bidwell S.L."/>
            <person name="Denoeud F."/>
            <person name="Belcram H."/>
            <person name="Links M.G."/>
            <person name="Just J."/>
            <person name="Clarke C."/>
            <person name="Bender T."/>
            <person name="Huebert T."/>
            <person name="Mason A.S."/>
            <person name="Pires J.C."/>
            <person name="Barker G."/>
            <person name="Moore J."/>
            <person name="Walley P.G."/>
            <person name="Manoli S."/>
            <person name="Batley J."/>
            <person name="Edwards D."/>
            <person name="Nelson M.N."/>
            <person name="Wang X."/>
            <person name="Paterson A.H."/>
            <person name="King G."/>
            <person name="Bancroft I."/>
            <person name="Chalhoub B."/>
            <person name="Sharpe A.G."/>
        </authorList>
    </citation>
    <scope>NUCLEOTIDE SEQUENCE</scope>
    <source>
        <strain evidence="1 2">cv. TO1000</strain>
    </source>
</reference>
<keyword evidence="2" id="KW-1185">Reference proteome</keyword>
<reference evidence="1" key="2">
    <citation type="submission" date="2015-03" db="UniProtKB">
        <authorList>
            <consortium name="EnsemblPlants"/>
        </authorList>
    </citation>
    <scope>IDENTIFICATION</scope>
</reference>
<dbReference type="EnsemblPlants" id="Bo4g078680.1">
    <property type="protein sequence ID" value="Bo4g078680.1"/>
    <property type="gene ID" value="Bo4g078680"/>
</dbReference>